<feature type="region of interest" description="Disordered" evidence="1">
    <location>
        <begin position="492"/>
        <end position="513"/>
    </location>
</feature>
<evidence type="ECO:0000256" key="1">
    <source>
        <dbReference type="SAM" id="MobiDB-lite"/>
    </source>
</evidence>
<proteinExistence type="predicted"/>
<comment type="caution">
    <text evidence="2">The sequence shown here is derived from an EMBL/GenBank/DDBJ whole genome shotgun (WGS) entry which is preliminary data.</text>
</comment>
<reference evidence="2" key="1">
    <citation type="submission" date="2019-08" db="EMBL/GenBank/DDBJ databases">
        <authorList>
            <person name="Kucharzyk K."/>
            <person name="Murdoch R.W."/>
            <person name="Higgins S."/>
            <person name="Loffler F."/>
        </authorList>
    </citation>
    <scope>NUCLEOTIDE SEQUENCE</scope>
</reference>
<sequence length="513" mass="56205">MSSLRQHPGVLDPAALRRVDDQRALLQCHAGQPARHQFDLLADEAIGPQIDVARCDPLLDEGRRGRQRQCRLRDVIVGVFLDLDAEGLDLLLRRLRADQHAVAARAVHFLHHQIAQMLEHILAIVLPGAFPGRHVVQERFLAEVEAHHVRHIGVDRLVVGDPGPRRRADRHPARAVDIHQPRHAQHRIGAEAQRIEEGVVDAAIDHVELLRPLGRAHPAKAAFDEEIRALDQLDPHQVGQEAVLVIGRVEMPGRQDRERRLAIAFRRRHACQRAAQRVGIAIDRLDPVLAEDLREHPHHDLAVFQHVADARGSAAVVFQNEELVRPGAHDVDADDMAVDAARRGEARDGALVGLVLIDQPRRDLAGLDDLAAPVDVEQEGVERAGALLDALLEPAPFELGEDAREHVEGDQPIRVSAFAIDREGDADAAEECLRLGLFQVPQFGRHRSGPVLEPCIGLADGSVVIHFVEEVAHGALIPPALLKPYGAVSASGSGAPVSKRPHPGIKREHGAFA</sequence>
<organism evidence="2">
    <name type="scientific">bioreactor metagenome</name>
    <dbReference type="NCBI Taxonomy" id="1076179"/>
    <lineage>
        <taxon>unclassified sequences</taxon>
        <taxon>metagenomes</taxon>
        <taxon>ecological metagenomes</taxon>
    </lineage>
</organism>
<gene>
    <name evidence="2" type="ORF">SDC9_16897</name>
</gene>
<name>A0A644TVW1_9ZZZZ</name>
<evidence type="ECO:0000313" key="2">
    <source>
        <dbReference type="EMBL" id="MPL71126.1"/>
    </source>
</evidence>
<dbReference type="AlphaFoldDB" id="A0A644TVW1"/>
<dbReference type="EMBL" id="VSSQ01000057">
    <property type="protein sequence ID" value="MPL71126.1"/>
    <property type="molecule type" value="Genomic_DNA"/>
</dbReference>
<protein>
    <submittedName>
        <fullName evidence="2">Uncharacterized protein</fullName>
    </submittedName>
</protein>
<accession>A0A644TVW1</accession>